<dbReference type="AlphaFoldDB" id="A0A6V7HCE8"/>
<sequence>KKSQEGINSRLALVMKSGKYVLGYKQTLKSLRQGKAKLVIIANNAAPLRKSEIEYYAMLAKTGVHHYIGNNIELGTACGKYFRVCTLSITDPGNSDIIKSMPTDLNEHYSKYYNAIEEAEKNYKICNNTNNNCYKDIIINDLKSFKKKGITRDLINVAKARGTFYQIIDGTLYRQKDCMFPSRCSGIEHFLLKLAPGLTDMDLVINVRDYPQSNKYFGGPLPIFSFSKTSEYYDITYPAWAFWEGGPAISLYPRGLGRWNEHRTSLDKASKNTLWEKKNNKAFFRGSRTSLERDNLILLSRKKPNLVDAQYTKNQAWKSNEDTLYAPPASEVSLEEHCKYKYLFNYRGVAASFRHKHLFLCQSLVFHVGDEWTEFYYNAIIPWIHYIPISKNANQTVLEELIQFAIDNDEMSKKIADRGRDFIWNNLKISDVTQFWEKLLKEYSKFLTYKTTLDKDLIKVEGKKRS</sequence>
<feature type="domain" description="Glycosyl transferase CAP10" evidence="12">
    <location>
        <begin position="197"/>
        <end position="450"/>
    </location>
</feature>
<proteinExistence type="inferred from homology"/>
<evidence type="ECO:0000256" key="8">
    <source>
        <dbReference type="ARBA" id="ARBA00023274"/>
    </source>
</evidence>
<dbReference type="OrthoDB" id="202415at2759"/>
<evidence type="ECO:0000256" key="1">
    <source>
        <dbReference type="ARBA" id="ARBA00004319"/>
    </source>
</evidence>
<dbReference type="PANTHER" id="PTHR12203:SF35">
    <property type="entry name" value="PROTEIN O-GLUCOSYLTRANSFERASE 1"/>
    <property type="match status" value="1"/>
</dbReference>
<keyword evidence="8" id="KW-0687">Ribonucleoprotein</keyword>
<evidence type="ECO:0000256" key="6">
    <source>
        <dbReference type="ARBA" id="ARBA00022679"/>
    </source>
</evidence>
<keyword evidence="6" id="KW-0808">Transferase</keyword>
<reference evidence="13" key="1">
    <citation type="submission" date="2020-07" db="EMBL/GenBank/DDBJ databases">
        <authorList>
            <person name="Nazaruddin N."/>
        </authorList>
    </citation>
    <scope>NUCLEOTIDE SEQUENCE</scope>
</reference>
<evidence type="ECO:0000259" key="12">
    <source>
        <dbReference type="SMART" id="SM00672"/>
    </source>
</evidence>
<evidence type="ECO:0000256" key="10">
    <source>
        <dbReference type="ARBA" id="ARBA00035336"/>
    </source>
</evidence>
<comment type="caution">
    <text evidence="13">The sequence shown here is derived from an EMBL/GenBank/DDBJ whole genome shotgun (WGS) entry which is preliminary data.</text>
</comment>
<dbReference type="Pfam" id="PF05686">
    <property type="entry name" value="Glyco_transf_90"/>
    <property type="match status" value="1"/>
</dbReference>
<keyword evidence="7" id="KW-0689">Ribosomal protein</keyword>
<comment type="similarity">
    <text evidence="3">Belongs to the eukaryotic ribosomal protein eL30 family.</text>
</comment>
<evidence type="ECO:0000256" key="5">
    <source>
        <dbReference type="ARBA" id="ARBA00022676"/>
    </source>
</evidence>
<name>A0A6V7HCE8_9HYME</name>
<gene>
    <name evidence="13" type="ORF">MHI_LOCUS736439</name>
</gene>
<dbReference type="EMBL" id="CAJDYZ010010097">
    <property type="protein sequence ID" value="CAD1477575.1"/>
    <property type="molecule type" value="Genomic_DNA"/>
</dbReference>
<dbReference type="HAMAP" id="MF_00481">
    <property type="entry name" value="Ribosomal_eL30"/>
    <property type="match status" value="1"/>
</dbReference>
<dbReference type="SMART" id="SM00672">
    <property type="entry name" value="CAP10"/>
    <property type="match status" value="1"/>
</dbReference>
<dbReference type="GO" id="GO:0003735">
    <property type="term" value="F:structural constituent of ribosome"/>
    <property type="evidence" value="ECO:0007669"/>
    <property type="project" value="InterPro"/>
</dbReference>
<dbReference type="InterPro" id="IPR022991">
    <property type="entry name" value="Ribosomal_eL30_CS"/>
</dbReference>
<dbReference type="GO" id="GO:0006493">
    <property type="term" value="P:protein O-linked glycosylation"/>
    <property type="evidence" value="ECO:0007669"/>
    <property type="project" value="TreeGrafter"/>
</dbReference>
<dbReference type="GO" id="GO:0035252">
    <property type="term" value="F:UDP-xylosyltransferase activity"/>
    <property type="evidence" value="ECO:0007669"/>
    <property type="project" value="TreeGrafter"/>
</dbReference>
<dbReference type="InterPro" id="IPR029064">
    <property type="entry name" value="Ribosomal_eL30-like_sf"/>
</dbReference>
<evidence type="ECO:0000256" key="4">
    <source>
        <dbReference type="ARBA" id="ARBA00010118"/>
    </source>
</evidence>
<dbReference type="FunFam" id="3.30.1330.30:FF:000001">
    <property type="entry name" value="60S ribosomal protein L30"/>
    <property type="match status" value="1"/>
</dbReference>
<dbReference type="NCBIfam" id="NF002172">
    <property type="entry name" value="PRK01018.1"/>
    <property type="match status" value="1"/>
</dbReference>
<dbReference type="InterPro" id="IPR051091">
    <property type="entry name" value="O-Glucosyltr/Glycosyltrsf_90"/>
</dbReference>
<dbReference type="InterPro" id="IPR006598">
    <property type="entry name" value="CAP10"/>
</dbReference>
<evidence type="ECO:0000256" key="3">
    <source>
        <dbReference type="ARBA" id="ARBA00007326"/>
    </source>
</evidence>
<dbReference type="Pfam" id="PF01248">
    <property type="entry name" value="Ribosomal_L7Ae"/>
    <property type="match status" value="1"/>
</dbReference>
<comment type="function">
    <text evidence="11">Protein O-glucosyltransferase. Catalyzes the reaction that attaches glucose through an O-glycosidic linkage to a conserved serine residue found in the consensus sequence C-X-S-X-[PA]-C in epidermal growth factor-like repeats. Regulates Notch signaling by glucosylating Notch in the ER, glucosylation is required for the correct folding and cleavage of Notch.</text>
</comment>
<dbReference type="Proteomes" id="UP000752696">
    <property type="component" value="Unassembled WGS sequence"/>
</dbReference>
<dbReference type="PANTHER" id="PTHR12203">
    <property type="entry name" value="KDEL LYS-ASP-GLU-LEU CONTAINING - RELATED"/>
    <property type="match status" value="1"/>
</dbReference>
<dbReference type="GO" id="GO:0035251">
    <property type="term" value="F:UDP-glucosyltransferase activity"/>
    <property type="evidence" value="ECO:0007669"/>
    <property type="project" value="TreeGrafter"/>
</dbReference>
<evidence type="ECO:0000256" key="11">
    <source>
        <dbReference type="ARBA" id="ARBA00045690"/>
    </source>
</evidence>
<keyword evidence="14" id="KW-1185">Reference proteome</keyword>
<dbReference type="Gene3D" id="3.30.1330.30">
    <property type="match status" value="1"/>
</dbReference>
<feature type="non-terminal residue" evidence="13">
    <location>
        <position position="466"/>
    </location>
</feature>
<comment type="pathway">
    <text evidence="2">Protein modification; protein glycosylation.</text>
</comment>
<evidence type="ECO:0000256" key="7">
    <source>
        <dbReference type="ARBA" id="ARBA00022980"/>
    </source>
</evidence>
<dbReference type="InterPro" id="IPR004038">
    <property type="entry name" value="Ribosomal_eL8/eL30/eS12/Gad45"/>
</dbReference>
<protein>
    <recommendedName>
        <fullName evidence="9">Large ribosomal subunit protein eL30</fullName>
    </recommendedName>
    <alternativeName>
        <fullName evidence="10">60S ribosomal protein L30</fullName>
    </alternativeName>
</protein>
<comment type="similarity">
    <text evidence="4">Belongs to the glycosyltransferase 90 family.</text>
</comment>
<dbReference type="SUPFAM" id="SSF55315">
    <property type="entry name" value="L30e-like"/>
    <property type="match status" value="1"/>
</dbReference>
<dbReference type="PROSITE" id="PS00709">
    <property type="entry name" value="RIBOSOMAL_L30E_1"/>
    <property type="match status" value="1"/>
</dbReference>
<dbReference type="GO" id="GO:0003723">
    <property type="term" value="F:RNA binding"/>
    <property type="evidence" value="ECO:0007669"/>
    <property type="project" value="InterPro"/>
</dbReference>
<evidence type="ECO:0000313" key="13">
    <source>
        <dbReference type="EMBL" id="CAD1477575.1"/>
    </source>
</evidence>
<comment type="subcellular location">
    <subcellularLocation>
        <location evidence="1">Endoplasmic reticulum lumen</location>
    </subcellularLocation>
</comment>
<evidence type="ECO:0000256" key="9">
    <source>
        <dbReference type="ARBA" id="ARBA00035231"/>
    </source>
</evidence>
<dbReference type="GO" id="GO:0045747">
    <property type="term" value="P:positive regulation of Notch signaling pathway"/>
    <property type="evidence" value="ECO:0007669"/>
    <property type="project" value="TreeGrafter"/>
</dbReference>
<dbReference type="GO" id="GO:0022625">
    <property type="term" value="C:cytosolic large ribosomal subunit"/>
    <property type="evidence" value="ECO:0007669"/>
    <property type="project" value="InterPro"/>
</dbReference>
<keyword evidence="5" id="KW-0328">Glycosyltransferase</keyword>
<dbReference type="GO" id="GO:0005788">
    <property type="term" value="C:endoplasmic reticulum lumen"/>
    <property type="evidence" value="ECO:0007669"/>
    <property type="project" value="UniProtKB-SubCell"/>
</dbReference>
<organism evidence="13 14">
    <name type="scientific">Heterotrigona itama</name>
    <dbReference type="NCBI Taxonomy" id="395501"/>
    <lineage>
        <taxon>Eukaryota</taxon>
        <taxon>Metazoa</taxon>
        <taxon>Ecdysozoa</taxon>
        <taxon>Arthropoda</taxon>
        <taxon>Hexapoda</taxon>
        <taxon>Insecta</taxon>
        <taxon>Pterygota</taxon>
        <taxon>Neoptera</taxon>
        <taxon>Endopterygota</taxon>
        <taxon>Hymenoptera</taxon>
        <taxon>Apocrita</taxon>
        <taxon>Aculeata</taxon>
        <taxon>Apoidea</taxon>
        <taxon>Anthophila</taxon>
        <taxon>Apidae</taxon>
        <taxon>Heterotrigona</taxon>
    </lineage>
</organism>
<dbReference type="InterPro" id="IPR000231">
    <property type="entry name" value="Ribosomal_eL30"/>
</dbReference>
<evidence type="ECO:0000313" key="14">
    <source>
        <dbReference type="Proteomes" id="UP000752696"/>
    </source>
</evidence>
<evidence type="ECO:0000256" key="2">
    <source>
        <dbReference type="ARBA" id="ARBA00004922"/>
    </source>
</evidence>
<dbReference type="PROSITE" id="PS00993">
    <property type="entry name" value="RIBOSOMAL_L30E_2"/>
    <property type="match status" value="1"/>
</dbReference>
<accession>A0A6V7HCE8</accession>